<dbReference type="Proteomes" id="UP000306378">
    <property type="component" value="Unassembled WGS sequence"/>
</dbReference>
<proteinExistence type="predicted"/>
<evidence type="ECO:0000259" key="1">
    <source>
        <dbReference type="Pfam" id="PF11716"/>
    </source>
</evidence>
<dbReference type="NCBIfam" id="TIGR03083">
    <property type="entry name" value="maleylpyruvate isomerase family mycothiol-dependent enzyme"/>
    <property type="match status" value="1"/>
</dbReference>
<accession>A0A5R8NXK6</accession>
<dbReference type="Pfam" id="PF11716">
    <property type="entry name" value="MDMPI_N"/>
    <property type="match status" value="1"/>
</dbReference>
<dbReference type="GO" id="GO:0016853">
    <property type="term" value="F:isomerase activity"/>
    <property type="evidence" value="ECO:0007669"/>
    <property type="project" value="UniProtKB-KW"/>
</dbReference>
<dbReference type="InterPro" id="IPR017517">
    <property type="entry name" value="Maleyloyr_isom"/>
</dbReference>
<dbReference type="GO" id="GO:0046872">
    <property type="term" value="F:metal ion binding"/>
    <property type="evidence" value="ECO:0007669"/>
    <property type="project" value="InterPro"/>
</dbReference>
<dbReference type="SUPFAM" id="SSF109854">
    <property type="entry name" value="DinB/YfiT-like putative metalloenzymes"/>
    <property type="match status" value="1"/>
</dbReference>
<feature type="domain" description="Mycothiol-dependent maleylpyruvate isomerase metal-binding" evidence="1">
    <location>
        <begin position="11"/>
        <end position="115"/>
    </location>
</feature>
<dbReference type="AlphaFoldDB" id="A0A5R8NXK6"/>
<name>A0A5R8NXK6_9NOCA</name>
<dbReference type="InterPro" id="IPR034660">
    <property type="entry name" value="DinB/YfiT-like"/>
</dbReference>
<dbReference type="EMBL" id="VBUT01000002">
    <property type="protein sequence ID" value="TLF81055.1"/>
    <property type="molecule type" value="Genomic_DNA"/>
</dbReference>
<comment type="caution">
    <text evidence="2">The sequence shown here is derived from an EMBL/GenBank/DDBJ whole genome shotgun (WGS) entry which is preliminary data.</text>
</comment>
<dbReference type="RefSeq" id="WP_138446683.1">
    <property type="nucleotide sequence ID" value="NZ_VBUT01000002.1"/>
</dbReference>
<dbReference type="Gene3D" id="1.20.120.450">
    <property type="entry name" value="dinb family like domain"/>
    <property type="match status" value="1"/>
</dbReference>
<dbReference type="InterPro" id="IPR024344">
    <property type="entry name" value="MDMPI_metal-binding"/>
</dbReference>
<keyword evidence="2" id="KW-0413">Isomerase</keyword>
<gene>
    <name evidence="2" type="ORF">FEK34_05215</name>
</gene>
<protein>
    <submittedName>
        <fullName evidence="2">Maleylpyruvate isomerase family mycothiol-dependent enzyme</fullName>
    </submittedName>
</protein>
<evidence type="ECO:0000313" key="3">
    <source>
        <dbReference type="Proteomes" id="UP000306378"/>
    </source>
</evidence>
<reference evidence="2 3" key="1">
    <citation type="submission" date="2019-05" db="EMBL/GenBank/DDBJ databases">
        <title>Genomes sequences of two Nocardia cyriacigeorgica environmental isolates, type strains Nocardia asteroides ATCC 19247 and Nocardia cyriacigeorgica DSM 44484.</title>
        <authorList>
            <person name="Vautrin F."/>
            <person name="Bergeron E."/>
            <person name="Dubost A."/>
            <person name="Abrouk D."/>
            <person name="Rodriguez Nava V."/>
            <person name="Pujic P."/>
        </authorList>
    </citation>
    <scope>NUCLEOTIDE SEQUENCE [LARGE SCALE GENOMIC DNA]</scope>
    <source>
        <strain evidence="2 3">EML 446</strain>
    </source>
</reference>
<sequence>MTDPDLISTWLRAERLAFADFFDELTDDEWQRESLCPGWTIHDVLAHIASVDTLGSTLVGLIRARGDWDRMNAEAARRVSARHTPAELIAQLRDSAGSSRRSPGASPMDPLADIIVHEQDVARPLGRTLHSPPERVVAALDHVLASRFYGARKRVRGLRLTATDTDWSAGDGPEQVRAPAIDLLFLATGRAFSRT</sequence>
<keyword evidence="2" id="KW-0670">Pyruvate</keyword>
<organism evidence="2 3">
    <name type="scientific">Nocardia cyriacigeorgica</name>
    <dbReference type="NCBI Taxonomy" id="135487"/>
    <lineage>
        <taxon>Bacteria</taxon>
        <taxon>Bacillati</taxon>
        <taxon>Actinomycetota</taxon>
        <taxon>Actinomycetes</taxon>
        <taxon>Mycobacteriales</taxon>
        <taxon>Nocardiaceae</taxon>
        <taxon>Nocardia</taxon>
    </lineage>
</organism>
<evidence type="ECO:0000313" key="2">
    <source>
        <dbReference type="EMBL" id="TLF81055.1"/>
    </source>
</evidence>